<name>A0AA37BRU3_9ARCH</name>
<sequence length="241" mass="26560">MVKKEEIEGISVLTLERPPLNPLTVEDLKQIRDHLASSGGPVVIRGSGKAFCAGADVKQFLQMTPERAYEFAQAGHDTVRAIMEHPDPVIASIHGYALGGGLELALACDLRIAAPGTLLGLPEVTLGIIPGFGGTQRLREVLGEARALEMVLFGKRIGAEEARQLGLVNELSDDPFSRSLELARQLLQLPRSSLCRAKELVRWRNSDMYEREMELFASCFEGPEPREGVNAFLEKRKPKFR</sequence>
<comment type="caution">
    <text evidence="3">The sequence shown here is derived from an EMBL/GenBank/DDBJ whole genome shotgun (WGS) entry which is preliminary data.</text>
</comment>
<dbReference type="Pfam" id="PF00378">
    <property type="entry name" value="ECH_1"/>
    <property type="match status" value="1"/>
</dbReference>
<dbReference type="InterPro" id="IPR001753">
    <property type="entry name" value="Enoyl-CoA_hydra/iso"/>
</dbReference>
<dbReference type="PANTHER" id="PTHR11941">
    <property type="entry name" value="ENOYL-COA HYDRATASE-RELATED"/>
    <property type="match status" value="1"/>
</dbReference>
<dbReference type="CDD" id="cd06558">
    <property type="entry name" value="crotonase-like"/>
    <property type="match status" value="1"/>
</dbReference>
<dbReference type="InterPro" id="IPR018376">
    <property type="entry name" value="Enoyl-CoA_hyd/isom_CS"/>
</dbReference>
<dbReference type="PANTHER" id="PTHR11941:SF54">
    <property type="entry name" value="ENOYL-COA HYDRATASE, MITOCHONDRIAL"/>
    <property type="match status" value="1"/>
</dbReference>
<reference evidence="3" key="2">
    <citation type="submission" date="2022-09" db="EMBL/GenBank/DDBJ databases">
        <authorList>
            <person name="Sun Q."/>
            <person name="Ohkuma M."/>
        </authorList>
    </citation>
    <scope>NUCLEOTIDE SEQUENCE</scope>
    <source>
        <strain evidence="3">JCM 13583</strain>
    </source>
</reference>
<proteinExistence type="inferred from homology"/>
<accession>A0AA37BRU3</accession>
<dbReference type="SUPFAM" id="SSF52096">
    <property type="entry name" value="ClpP/crotonase"/>
    <property type="match status" value="1"/>
</dbReference>
<keyword evidence="4" id="KW-1185">Reference proteome</keyword>
<dbReference type="Gene3D" id="3.90.226.10">
    <property type="entry name" value="2-enoyl-CoA Hydratase, Chain A, domain 1"/>
    <property type="match status" value="1"/>
</dbReference>
<reference evidence="3" key="1">
    <citation type="journal article" date="2014" name="Int. J. Syst. Evol. Microbiol.">
        <title>Complete genome sequence of Corynebacterium casei LMG S-19264T (=DSM 44701T), isolated from a smear-ripened cheese.</title>
        <authorList>
            <consortium name="US DOE Joint Genome Institute (JGI-PGF)"/>
            <person name="Walter F."/>
            <person name="Albersmeier A."/>
            <person name="Kalinowski J."/>
            <person name="Ruckert C."/>
        </authorList>
    </citation>
    <scope>NUCLEOTIDE SEQUENCE</scope>
    <source>
        <strain evidence="3">JCM 13583</strain>
    </source>
</reference>
<dbReference type="AlphaFoldDB" id="A0AA37BRU3"/>
<evidence type="ECO:0000313" key="4">
    <source>
        <dbReference type="Proteomes" id="UP000632195"/>
    </source>
</evidence>
<dbReference type="EMBL" id="BMNY01000002">
    <property type="protein sequence ID" value="GGM76117.1"/>
    <property type="molecule type" value="Genomic_DNA"/>
</dbReference>
<dbReference type="InterPro" id="IPR029045">
    <property type="entry name" value="ClpP/crotonase-like_dom_sf"/>
</dbReference>
<dbReference type="Proteomes" id="UP000632195">
    <property type="component" value="Unassembled WGS sequence"/>
</dbReference>
<dbReference type="GO" id="GO:0003824">
    <property type="term" value="F:catalytic activity"/>
    <property type="evidence" value="ECO:0007669"/>
    <property type="project" value="InterPro"/>
</dbReference>
<protein>
    <submittedName>
        <fullName evidence="3">3-hydroxybutyryl-CoA dehydratase</fullName>
    </submittedName>
</protein>
<comment type="similarity">
    <text evidence="1 2">Belongs to the enoyl-CoA hydratase/isomerase family.</text>
</comment>
<gene>
    <name evidence="3" type="ORF">GCM10007108_12610</name>
</gene>
<evidence type="ECO:0000256" key="2">
    <source>
        <dbReference type="RuleBase" id="RU003707"/>
    </source>
</evidence>
<dbReference type="PROSITE" id="PS00166">
    <property type="entry name" value="ENOYL_COA_HYDRATASE"/>
    <property type="match status" value="1"/>
</dbReference>
<dbReference type="RefSeq" id="WP_188681395.1">
    <property type="nucleotide sequence ID" value="NZ_BMNY01000002.1"/>
</dbReference>
<evidence type="ECO:0000256" key="1">
    <source>
        <dbReference type="ARBA" id="ARBA00005254"/>
    </source>
</evidence>
<dbReference type="GO" id="GO:0006635">
    <property type="term" value="P:fatty acid beta-oxidation"/>
    <property type="evidence" value="ECO:0007669"/>
    <property type="project" value="TreeGrafter"/>
</dbReference>
<organism evidence="3 4">
    <name type="scientific">Thermogymnomonas acidicola</name>
    <dbReference type="NCBI Taxonomy" id="399579"/>
    <lineage>
        <taxon>Archaea</taxon>
        <taxon>Methanobacteriati</taxon>
        <taxon>Thermoplasmatota</taxon>
        <taxon>Thermoplasmata</taxon>
        <taxon>Thermoplasmatales</taxon>
        <taxon>Thermogymnomonas</taxon>
    </lineage>
</organism>
<evidence type="ECO:0000313" key="3">
    <source>
        <dbReference type="EMBL" id="GGM76117.1"/>
    </source>
</evidence>